<evidence type="ECO:0000313" key="1">
    <source>
        <dbReference type="EMBL" id="NIA54502.1"/>
    </source>
</evidence>
<gene>
    <name evidence="1" type="ORF">HAV22_12740</name>
</gene>
<comment type="caution">
    <text evidence="1">The sequence shown here is derived from an EMBL/GenBank/DDBJ whole genome shotgun (WGS) entry which is preliminary data.</text>
</comment>
<organism evidence="1 2">
    <name type="scientific">Telluria antibiotica</name>
    <dbReference type="NCBI Taxonomy" id="2717319"/>
    <lineage>
        <taxon>Bacteria</taxon>
        <taxon>Pseudomonadati</taxon>
        <taxon>Pseudomonadota</taxon>
        <taxon>Betaproteobacteria</taxon>
        <taxon>Burkholderiales</taxon>
        <taxon>Oxalobacteraceae</taxon>
        <taxon>Telluria group</taxon>
        <taxon>Telluria</taxon>
    </lineage>
</organism>
<dbReference type="InterPro" id="IPR011050">
    <property type="entry name" value="Pectin_lyase_fold/virulence"/>
</dbReference>
<proteinExistence type="predicted"/>
<dbReference type="Proteomes" id="UP000716322">
    <property type="component" value="Unassembled WGS sequence"/>
</dbReference>
<dbReference type="Gene3D" id="2.160.20.10">
    <property type="entry name" value="Single-stranded right-handed beta-helix, Pectin lyase-like"/>
    <property type="match status" value="1"/>
</dbReference>
<sequence>MIKKNIRELFFRNAGAGKRRRRTGPAIVNAVLLAGLVGIAHPYCFAQSCHPIETRPVGSGFRGRVVPIGKYCLNIDLKQFKEFDIHAGRFLTYEGVPLLNILYPSPGRTPDFSTGEITEIDLQGHELIAEPDDMTGILDRIPSEHLYVHNGTIHVPGTDEHNIGIDLQAMSSPRETYARPNCKASQTTCMDGPSVHQKAPPYRRTEHVVEKVNVRAGHLGVQMVGIGNTLRDSVIEVDSRGAIALFGPGSKIENNTIIVHGKGDATSDDGAIVLWDGNGAVIRNNRFIFKGWFKKAPPAIRLIDSADVRLEGNTFEGFDQRVEQVGASSYRINP</sequence>
<accession>A0ABX0PAY9</accession>
<dbReference type="InterPro" id="IPR012334">
    <property type="entry name" value="Pectin_lyas_fold"/>
</dbReference>
<reference evidence="1 2" key="1">
    <citation type="submission" date="2020-03" db="EMBL/GenBank/DDBJ databases">
        <title>Genome sequence of strain Massilia sp. TW-1.</title>
        <authorList>
            <person name="Chaudhary D.K."/>
        </authorList>
    </citation>
    <scope>NUCLEOTIDE SEQUENCE [LARGE SCALE GENOMIC DNA]</scope>
    <source>
        <strain evidence="1 2">TW-1</strain>
    </source>
</reference>
<dbReference type="EMBL" id="JAAQOM010000007">
    <property type="protein sequence ID" value="NIA54502.1"/>
    <property type="molecule type" value="Genomic_DNA"/>
</dbReference>
<evidence type="ECO:0008006" key="3">
    <source>
        <dbReference type="Google" id="ProtNLM"/>
    </source>
</evidence>
<keyword evidence="2" id="KW-1185">Reference proteome</keyword>
<name>A0ABX0PAY9_9BURK</name>
<dbReference type="SUPFAM" id="SSF51126">
    <property type="entry name" value="Pectin lyase-like"/>
    <property type="match status" value="1"/>
</dbReference>
<dbReference type="RefSeq" id="WP_166859463.1">
    <property type="nucleotide sequence ID" value="NZ_JAAQOM010000007.1"/>
</dbReference>
<protein>
    <recommendedName>
        <fullName evidence="3">Right handed beta helix domain-containing protein</fullName>
    </recommendedName>
</protein>
<evidence type="ECO:0000313" key="2">
    <source>
        <dbReference type="Proteomes" id="UP000716322"/>
    </source>
</evidence>